<accession>A0A9N9E1V2</accession>
<sequence>NQPISQKPYELQRISSKFEAAIWLAKHPYDIWYKILSQFLEATKQPALHYNKRIWNALGDFVQEAIKKIIILKIEKTDMKVALYSCDAIIVNLPILTILGVVTCLPVQDLLNYQILIDSDSYYYYIIAANKFK</sequence>
<dbReference type="Proteomes" id="UP000789396">
    <property type="component" value="Unassembled WGS sequence"/>
</dbReference>
<comment type="caution">
    <text evidence="1">The sequence shown here is derived from an EMBL/GenBank/DDBJ whole genome shotgun (WGS) entry which is preliminary data.</text>
</comment>
<reference evidence="1" key="1">
    <citation type="submission" date="2021-06" db="EMBL/GenBank/DDBJ databases">
        <authorList>
            <person name="Kallberg Y."/>
            <person name="Tangrot J."/>
            <person name="Rosling A."/>
        </authorList>
    </citation>
    <scope>NUCLEOTIDE SEQUENCE</scope>
    <source>
        <strain evidence="1">IN212</strain>
    </source>
</reference>
<keyword evidence="2" id="KW-1185">Reference proteome</keyword>
<feature type="non-terminal residue" evidence="1">
    <location>
        <position position="1"/>
    </location>
</feature>
<dbReference type="OrthoDB" id="2418347at2759"/>
<dbReference type="EMBL" id="CAJVPZ010014309">
    <property type="protein sequence ID" value="CAG8656629.1"/>
    <property type="molecule type" value="Genomic_DNA"/>
</dbReference>
<protein>
    <submittedName>
        <fullName evidence="1">16414_t:CDS:1</fullName>
    </submittedName>
</protein>
<gene>
    <name evidence="1" type="ORF">RFULGI_LOCUS8683</name>
</gene>
<evidence type="ECO:0000313" key="1">
    <source>
        <dbReference type="EMBL" id="CAG8656629.1"/>
    </source>
</evidence>
<name>A0A9N9E1V2_9GLOM</name>
<proteinExistence type="predicted"/>
<organism evidence="1 2">
    <name type="scientific">Racocetra fulgida</name>
    <dbReference type="NCBI Taxonomy" id="60492"/>
    <lineage>
        <taxon>Eukaryota</taxon>
        <taxon>Fungi</taxon>
        <taxon>Fungi incertae sedis</taxon>
        <taxon>Mucoromycota</taxon>
        <taxon>Glomeromycotina</taxon>
        <taxon>Glomeromycetes</taxon>
        <taxon>Diversisporales</taxon>
        <taxon>Gigasporaceae</taxon>
        <taxon>Racocetra</taxon>
    </lineage>
</organism>
<dbReference type="AlphaFoldDB" id="A0A9N9E1V2"/>
<evidence type="ECO:0000313" key="2">
    <source>
        <dbReference type="Proteomes" id="UP000789396"/>
    </source>
</evidence>